<protein>
    <recommendedName>
        <fullName evidence="1">N-acetyltransferase domain-containing protein</fullName>
    </recommendedName>
</protein>
<dbReference type="PANTHER" id="PTHR43233">
    <property type="entry name" value="FAMILY N-ACETYLTRANSFERASE, PUTATIVE (AFU_ORTHOLOGUE AFUA_6G03350)-RELATED"/>
    <property type="match status" value="1"/>
</dbReference>
<dbReference type="SUPFAM" id="SSF55729">
    <property type="entry name" value="Acyl-CoA N-acyltransferases (Nat)"/>
    <property type="match status" value="1"/>
</dbReference>
<comment type="caution">
    <text evidence="2">The sequence shown here is derived from an EMBL/GenBank/DDBJ whole genome shotgun (WGS) entry which is preliminary data.</text>
</comment>
<accession>A0A1J5TK15</accession>
<dbReference type="Pfam" id="PF13508">
    <property type="entry name" value="Acetyltransf_7"/>
    <property type="match status" value="1"/>
</dbReference>
<dbReference type="InterPro" id="IPR016181">
    <property type="entry name" value="Acyl_CoA_acyltransferase"/>
</dbReference>
<gene>
    <name evidence="2" type="ORF">BEU01_03015</name>
</gene>
<sequence length="138" mass="15687">MNSFEIIEKVPTLKDYMYLREAANMEPRDLEGAKKGLGNELFSVVLIDKEERKTIGMGRVIGDGGTVFQICDMAVISTYQNQGGGKMIMDALMTFIKEQKIDRAYVNLIADVDNFYEKWGFRPTAPESKGMYLRTKKL</sequence>
<dbReference type="GO" id="GO:0016747">
    <property type="term" value="F:acyltransferase activity, transferring groups other than amino-acyl groups"/>
    <property type="evidence" value="ECO:0007669"/>
    <property type="project" value="InterPro"/>
</dbReference>
<dbReference type="CDD" id="cd04301">
    <property type="entry name" value="NAT_SF"/>
    <property type="match status" value="1"/>
</dbReference>
<name>A0A1J5TK15_9ARCH</name>
<dbReference type="InterPro" id="IPR053144">
    <property type="entry name" value="Acetyltransferase_Butenolide"/>
</dbReference>
<dbReference type="PROSITE" id="PS51186">
    <property type="entry name" value="GNAT"/>
    <property type="match status" value="1"/>
</dbReference>
<feature type="domain" description="N-acetyltransferase" evidence="1">
    <location>
        <begin position="4"/>
        <end position="138"/>
    </location>
</feature>
<evidence type="ECO:0000313" key="2">
    <source>
        <dbReference type="EMBL" id="OIR21290.1"/>
    </source>
</evidence>
<dbReference type="Proteomes" id="UP000183375">
    <property type="component" value="Unassembled WGS sequence"/>
</dbReference>
<organism evidence="2 3">
    <name type="scientific">Marine Group III euryarchaeote CG-Epi4</name>
    <dbReference type="NCBI Taxonomy" id="1888998"/>
    <lineage>
        <taxon>Archaea</taxon>
        <taxon>Methanobacteriati</taxon>
        <taxon>Thermoplasmatota</taxon>
        <taxon>Thermoplasmata</taxon>
        <taxon>Candidatus Thermoprofundales</taxon>
    </lineage>
</organism>
<dbReference type="PANTHER" id="PTHR43233:SF1">
    <property type="entry name" value="FAMILY N-ACETYLTRANSFERASE, PUTATIVE (AFU_ORTHOLOGUE AFUA_6G03350)-RELATED"/>
    <property type="match status" value="1"/>
</dbReference>
<dbReference type="AlphaFoldDB" id="A0A1J5TK15"/>
<evidence type="ECO:0000313" key="3">
    <source>
        <dbReference type="Proteomes" id="UP000183375"/>
    </source>
</evidence>
<proteinExistence type="predicted"/>
<dbReference type="EMBL" id="MIYX01000011">
    <property type="protein sequence ID" value="OIR21290.1"/>
    <property type="molecule type" value="Genomic_DNA"/>
</dbReference>
<evidence type="ECO:0000259" key="1">
    <source>
        <dbReference type="PROSITE" id="PS51186"/>
    </source>
</evidence>
<dbReference type="InterPro" id="IPR000182">
    <property type="entry name" value="GNAT_dom"/>
</dbReference>
<dbReference type="Gene3D" id="3.40.630.30">
    <property type="match status" value="1"/>
</dbReference>
<reference evidence="2 3" key="1">
    <citation type="submission" date="2016-08" db="EMBL/GenBank/DDBJ databases">
        <title>New Insights into Marine Group III Euryarchaeota, from dark to light.</title>
        <authorList>
            <person name="Haro-Moreno J.M."/>
            <person name="Rodriguez-Valera F."/>
            <person name="Lopez-Garcia P."/>
            <person name="Moreira D."/>
            <person name="Martin-Cuadrado A.B."/>
        </authorList>
    </citation>
    <scope>NUCLEOTIDE SEQUENCE [LARGE SCALE GENOMIC DNA]</scope>
    <source>
        <strain evidence="2">CG-Epi4</strain>
    </source>
</reference>